<evidence type="ECO:0000259" key="2">
    <source>
        <dbReference type="Pfam" id="PF22979"/>
    </source>
</evidence>
<feature type="compositionally biased region" description="Low complexity" evidence="1">
    <location>
        <begin position="21"/>
        <end position="39"/>
    </location>
</feature>
<dbReference type="GO" id="GO:0003824">
    <property type="term" value="F:catalytic activity"/>
    <property type="evidence" value="ECO:0007669"/>
    <property type="project" value="InterPro"/>
</dbReference>
<sequence length="719" mass="80902">MSTKSQMAQIAPQPPPKPHKTYANGNANGTLANGGTINNNSSSNTAQYLLTSADNNVSSYAKQKLNGRSPCHTPPSTEREQVVMTPKGKTANSTVILIERKLVDEINDRVHVAGGDHTGIIINKDTVKGQKSQTEPAQLSLEFRVFLVSANTGKHSQESRTLRFWFRDWLRNEENQAHVAQDFFKELVSPKDFPRDYVGFIKKIMKLLQKGYDEIQCLEIELRILEETSEPPTRPPREGYIIYCYGDCDRKYEEALLAQKQTGDGDDLMKAIWLDMYHEQLTKHNISYLLFSIQFAVSMDESQFESPPLTPEKVLELIEQAYPNPITPEDLAKDYGWDEQDVILVFISLKERGLIKSMEYNSYTRIHHEDKEIKVVKQMPTMASNKQPTIAIITAQYCEKLAVDAMFENKETFVRYTTVDTDPNLTNSLKKSKKKRRFGESNVYTLGNIGAHRIVSTKLPSVGSTREAMTATGNTTTRLLGTFQKVDYVFVVGVAGGVPHYTDYKKHVRLGDVVISYVDKQRALDNSSGKPYVYIYKTGEDVKTYFPINDSLQQIAEGLQANMEVKRPWETYLKEGLKMLMQKTESDFNRPAANTDKLFMNIGNNEVIEVSHPIGADSVDDVPRTRLHLGPIGSGRDLVRNDSLRLEFAKKYGLLATDVEMSSVLDSIIGNCRESFILVKGISDYKDGTTTRKWQNFASLAAASVVKSIICGMDAPTNV</sequence>
<dbReference type="PANTHER" id="PTHR47705:SF1">
    <property type="entry name" value="PNP_UDP_1 DOMAIN-CONTAINING PROTEIN"/>
    <property type="match status" value="1"/>
</dbReference>
<evidence type="ECO:0000256" key="1">
    <source>
        <dbReference type="SAM" id="MobiDB-lite"/>
    </source>
</evidence>
<feature type="domain" description="Winged helix-turn-helix" evidence="2">
    <location>
        <begin position="308"/>
        <end position="366"/>
    </location>
</feature>
<dbReference type="PhylomeDB" id="A0A1B0FAD4"/>
<protein>
    <recommendedName>
        <fullName evidence="2">Winged helix-turn-helix domain-containing protein</fullName>
    </recommendedName>
</protein>
<reference evidence="3" key="1">
    <citation type="submission" date="2020-05" db="UniProtKB">
        <authorList>
            <consortium name="EnsemblMetazoa"/>
        </authorList>
    </citation>
    <scope>IDENTIFICATION</scope>
    <source>
        <strain evidence="3">Yale</strain>
    </source>
</reference>
<dbReference type="STRING" id="37546.A0A1B0FAD4"/>
<accession>A0A1B0FAD4</accession>
<evidence type="ECO:0000313" key="3">
    <source>
        <dbReference type="EnsemblMetazoa" id="GMOY000465-PA"/>
    </source>
</evidence>
<dbReference type="InterPro" id="IPR035994">
    <property type="entry name" value="Nucleoside_phosphorylase_sf"/>
</dbReference>
<dbReference type="Proteomes" id="UP000092444">
    <property type="component" value="Unassembled WGS sequence"/>
</dbReference>
<dbReference type="Gene3D" id="3.40.50.1580">
    <property type="entry name" value="Nucleoside phosphorylase domain"/>
    <property type="match status" value="1"/>
</dbReference>
<dbReference type="EnsemblMetazoa" id="GMOY000465-RA">
    <property type="protein sequence ID" value="GMOY000465-PA"/>
    <property type="gene ID" value="GMOY000465"/>
</dbReference>
<dbReference type="InterPro" id="IPR055121">
    <property type="entry name" value="HTH_69"/>
</dbReference>
<dbReference type="PANTHER" id="PTHR47705">
    <property type="entry name" value="AGAP000321-PA"/>
    <property type="match status" value="1"/>
</dbReference>
<feature type="region of interest" description="Disordered" evidence="1">
    <location>
        <begin position="64"/>
        <end position="88"/>
    </location>
</feature>
<proteinExistence type="predicted"/>
<dbReference type="GO" id="GO:0009116">
    <property type="term" value="P:nucleoside metabolic process"/>
    <property type="evidence" value="ECO:0007669"/>
    <property type="project" value="InterPro"/>
</dbReference>
<dbReference type="SUPFAM" id="SSF53167">
    <property type="entry name" value="Purine and uridine phosphorylases"/>
    <property type="match status" value="1"/>
</dbReference>
<dbReference type="AlphaFoldDB" id="A0A1B0FAD4"/>
<name>A0A1B0FAD4_GLOMM</name>
<keyword evidence="4" id="KW-1185">Reference proteome</keyword>
<dbReference type="Pfam" id="PF22979">
    <property type="entry name" value="HTH_69"/>
    <property type="match status" value="1"/>
</dbReference>
<organism evidence="3 4">
    <name type="scientific">Glossina morsitans morsitans</name>
    <name type="common">Savannah tsetse fly</name>
    <dbReference type="NCBI Taxonomy" id="37546"/>
    <lineage>
        <taxon>Eukaryota</taxon>
        <taxon>Metazoa</taxon>
        <taxon>Ecdysozoa</taxon>
        <taxon>Arthropoda</taxon>
        <taxon>Hexapoda</taxon>
        <taxon>Insecta</taxon>
        <taxon>Pterygota</taxon>
        <taxon>Neoptera</taxon>
        <taxon>Endopterygota</taxon>
        <taxon>Diptera</taxon>
        <taxon>Brachycera</taxon>
        <taxon>Muscomorpha</taxon>
        <taxon>Hippoboscoidea</taxon>
        <taxon>Glossinidae</taxon>
        <taxon>Glossina</taxon>
    </lineage>
</organism>
<feature type="region of interest" description="Disordered" evidence="1">
    <location>
        <begin position="1"/>
        <end position="39"/>
    </location>
</feature>
<dbReference type="EMBL" id="CCAG010017005">
    <property type="status" value="NOT_ANNOTATED_CDS"/>
    <property type="molecule type" value="Genomic_DNA"/>
</dbReference>
<dbReference type="EMBL" id="CCAG010017006">
    <property type="status" value="NOT_ANNOTATED_CDS"/>
    <property type="molecule type" value="Genomic_DNA"/>
</dbReference>
<evidence type="ECO:0000313" key="4">
    <source>
        <dbReference type="Proteomes" id="UP000092444"/>
    </source>
</evidence>
<dbReference type="VEuPathDB" id="VectorBase:GMOY000465"/>